<keyword evidence="1" id="KW-0694">RNA-binding</keyword>
<comment type="caution">
    <text evidence="3">The sequence shown here is derived from an EMBL/GenBank/DDBJ whole genome shotgun (WGS) entry which is preliminary data.</text>
</comment>
<dbReference type="STRING" id="926561.GCA_000379025_01453"/>
<dbReference type="InterPro" id="IPR043129">
    <property type="entry name" value="ATPase_NBD"/>
</dbReference>
<dbReference type="PANTHER" id="PTHR32432:SF3">
    <property type="entry name" value="ETHANOLAMINE UTILIZATION PROTEIN EUTJ"/>
    <property type="match status" value="1"/>
</dbReference>
<accession>A0A4R8H0C5</accession>
<keyword evidence="4" id="KW-1185">Reference proteome</keyword>
<dbReference type="CDD" id="cd24004">
    <property type="entry name" value="ASKHA_NBD_PilM-like"/>
    <property type="match status" value="1"/>
</dbReference>
<dbReference type="InterPro" id="IPR050696">
    <property type="entry name" value="FtsA/MreB"/>
</dbReference>
<dbReference type="GO" id="GO:0003723">
    <property type="term" value="F:RNA binding"/>
    <property type="evidence" value="ECO:0007669"/>
    <property type="project" value="UniProtKB-KW"/>
</dbReference>
<evidence type="ECO:0000313" key="3">
    <source>
        <dbReference type="EMBL" id="TDX48414.1"/>
    </source>
</evidence>
<evidence type="ECO:0000259" key="2">
    <source>
        <dbReference type="SMART" id="SM00842"/>
    </source>
</evidence>
<dbReference type="Pfam" id="PF14450">
    <property type="entry name" value="FtsA"/>
    <property type="match status" value="1"/>
</dbReference>
<dbReference type="SMART" id="SM00842">
    <property type="entry name" value="FtsA"/>
    <property type="match status" value="1"/>
</dbReference>
<reference evidence="3 4" key="1">
    <citation type="submission" date="2019-03" db="EMBL/GenBank/DDBJ databases">
        <title>Subsurface microbial communities from deep shales in Ohio and West Virginia, USA.</title>
        <authorList>
            <person name="Wrighton K."/>
        </authorList>
    </citation>
    <scope>NUCLEOTIDE SEQUENCE [LARGE SCALE GENOMIC DNA]</scope>
    <source>
        <strain evidence="3 4">MSL 6dP</strain>
    </source>
</reference>
<dbReference type="InterPro" id="IPR003494">
    <property type="entry name" value="SHS2_FtsA"/>
</dbReference>
<dbReference type="Gene3D" id="3.30.420.40">
    <property type="match status" value="2"/>
</dbReference>
<gene>
    <name evidence="3" type="ORF">C7959_12822</name>
</gene>
<proteinExistence type="predicted"/>
<feature type="domain" description="SHS2" evidence="2">
    <location>
        <begin position="8"/>
        <end position="206"/>
    </location>
</feature>
<keyword evidence="3" id="KW-0132">Cell division</keyword>
<dbReference type="PANTHER" id="PTHR32432">
    <property type="entry name" value="CELL DIVISION PROTEIN FTSA-RELATED"/>
    <property type="match status" value="1"/>
</dbReference>
<dbReference type="SUPFAM" id="SSF53067">
    <property type="entry name" value="Actin-like ATPase domain"/>
    <property type="match status" value="2"/>
</dbReference>
<keyword evidence="3" id="KW-0131">Cell cycle</keyword>
<dbReference type="RefSeq" id="WP_134118075.1">
    <property type="nucleotide sequence ID" value="NZ_SOEG01000028.1"/>
</dbReference>
<protein>
    <submittedName>
        <fullName evidence="3">Cell division protein FtsA</fullName>
    </submittedName>
</protein>
<organism evidence="3 4">
    <name type="scientific">Orenia marismortui</name>
    <dbReference type="NCBI Taxonomy" id="46469"/>
    <lineage>
        <taxon>Bacteria</taxon>
        <taxon>Bacillati</taxon>
        <taxon>Bacillota</taxon>
        <taxon>Clostridia</taxon>
        <taxon>Halanaerobiales</taxon>
        <taxon>Halobacteroidaceae</taxon>
        <taxon>Orenia</taxon>
    </lineage>
</organism>
<evidence type="ECO:0000313" key="4">
    <source>
        <dbReference type="Proteomes" id="UP000295832"/>
    </source>
</evidence>
<dbReference type="Proteomes" id="UP000295832">
    <property type="component" value="Unassembled WGS sequence"/>
</dbReference>
<dbReference type="GO" id="GO:0051301">
    <property type="term" value="P:cell division"/>
    <property type="evidence" value="ECO:0007669"/>
    <property type="project" value="UniProtKB-KW"/>
</dbReference>
<evidence type="ECO:0000256" key="1">
    <source>
        <dbReference type="PROSITE-ProRule" id="PRU00182"/>
    </source>
</evidence>
<sequence length="718" mass="79275">MDSREDIIFALDIGTRTVVGTVLKSEADELNLIASEVVEHKNRSMLDGQIHNVIDVANQVKKIKNRLEEKCDLKLNKVGIAAAGRALKTVKGHHEIEFKNKKEISPEDVKMLEFAAVQDAQKKLAVGKDKEKASGYHFVGYTLLGSKLDGIEVGSLISQRGKKIEIDLIATFLPRIVVDSLLTVIRQADLEVDHLTLEPIAAANIIVPQQMYNFNLALVDIGAGTSDIAITRDGAIIGYDMVPVAGDEITEAICENYMVDYHTAETIKRKLNSAEEVEMKDILDQKVKISTQSIIKNIEDKINNLAKLIAEAILRLNGRAPQAVICIGGGSLTPLLREKLSQYLELPVNRVGVKDGEEIQGVRGKIKDISGTQSITPFGIAMSCKKNQTRANFIDIELNDNLIHLFTLTPPKVSDALLAAELDIKALKASPGLAMSVEVNGNLKMIPGTMGTPAKVFINGEEAGIDSEIKNGDKVDIELGEKGKNGSGLIKDVVPELPARKIFINGEAIELDVIYYLNGEKVNSSQELSDGDKISYTIPQTVEDVIRDVIGFPIENLRFNKINYSLNGQDKEYKYQNYKIKVNDKAVSLDKEVDEGDKISFVENNFSNLKIKDVLGDLSEQSMINIVFNEKAIKVPAKDYKLLKNNKPAKLDDIIQQGDEIEYQSGGIRLNQVLEHINYQIPRSLGGKLIIEKNNQKAQLIEALTDGDRVKVYIENNK</sequence>
<name>A0A4R8H0C5_9FIRM</name>
<dbReference type="EMBL" id="SOEG01000028">
    <property type="protein sequence ID" value="TDX48414.1"/>
    <property type="molecule type" value="Genomic_DNA"/>
</dbReference>
<dbReference type="AlphaFoldDB" id="A0A4R8H0C5"/>
<dbReference type="PROSITE" id="PS50889">
    <property type="entry name" value="S4"/>
    <property type="match status" value="1"/>
</dbReference>